<keyword evidence="2" id="KW-1185">Reference proteome</keyword>
<gene>
    <name evidence="1" type="ORF">CBA19CS22_36855</name>
</gene>
<accession>A0ACB5R4E2</accession>
<dbReference type="Proteomes" id="UP001055013">
    <property type="component" value="Unassembled WGS sequence"/>
</dbReference>
<organism evidence="1 2">
    <name type="scientific">Caballeronia novacaledonica</name>
    <dbReference type="NCBI Taxonomy" id="1544861"/>
    <lineage>
        <taxon>Bacteria</taxon>
        <taxon>Pseudomonadati</taxon>
        <taxon>Pseudomonadota</taxon>
        <taxon>Betaproteobacteria</taxon>
        <taxon>Burkholderiales</taxon>
        <taxon>Burkholderiaceae</taxon>
        <taxon>Caballeronia</taxon>
    </lineage>
</organism>
<evidence type="ECO:0000313" key="2">
    <source>
        <dbReference type="Proteomes" id="UP001055013"/>
    </source>
</evidence>
<protein>
    <submittedName>
        <fullName evidence="1">Uncharacterized protein</fullName>
    </submittedName>
</protein>
<sequence>MNAIDARAYVLRRVSRVLEVHRYRATRDERDPLTSDQLEAALASLCDEAAALITEHQATLREIDVFEDDDEPGRVCVMAELSNGATVTRVLPILDPDRPNHPGHANTPGKLRLCA</sequence>
<comment type="caution">
    <text evidence="1">The sequence shown here is derived from an EMBL/GenBank/DDBJ whole genome shotgun (WGS) entry which is preliminary data.</text>
</comment>
<reference evidence="1" key="1">
    <citation type="submission" date="2021-09" db="EMBL/GenBank/DDBJ databases">
        <title>Isolation and characterization of 3-chlorobenzoate degrading bacteria from soils in Shizuoka.</title>
        <authorList>
            <person name="Ifat A."/>
            <person name="Ogawa N."/>
            <person name="Kimbara K."/>
            <person name="Moriuchi R."/>
            <person name="Dohra H."/>
            <person name="Shintani M."/>
        </authorList>
    </citation>
    <scope>NUCLEOTIDE SEQUENCE</scope>
    <source>
        <strain evidence="1">19CS2-2</strain>
    </source>
</reference>
<evidence type="ECO:0000313" key="1">
    <source>
        <dbReference type="EMBL" id="GJH22235.1"/>
    </source>
</evidence>
<dbReference type="EMBL" id="BPUR01000037">
    <property type="protein sequence ID" value="GJH22235.1"/>
    <property type="molecule type" value="Genomic_DNA"/>
</dbReference>
<name>A0ACB5R4E2_9BURK</name>
<proteinExistence type="predicted"/>